<dbReference type="Gene3D" id="1.20.58.1770">
    <property type="match status" value="1"/>
</dbReference>
<dbReference type="FunFam" id="1.20.58.1770:FF:000002">
    <property type="entry name" value="RILP-like protein 1 isoform X1"/>
    <property type="match status" value="1"/>
</dbReference>
<evidence type="ECO:0000259" key="16">
    <source>
        <dbReference type="PROSITE" id="PS51776"/>
    </source>
</evidence>
<comment type="similarity">
    <text evidence="11">Belongs to the RILPL family.</text>
</comment>
<dbReference type="GO" id="GO:0046983">
    <property type="term" value="F:protein dimerization activity"/>
    <property type="evidence" value="ECO:0007669"/>
    <property type="project" value="InterPro"/>
</dbReference>
<comment type="subcellular location">
    <subcellularLocation>
        <location evidence="1">Cell projection</location>
        <location evidence="1">Cilium</location>
    </subcellularLocation>
    <subcellularLocation>
        <location evidence="2">Cytoplasm</location>
        <location evidence="2">Cytoskeleton</location>
        <location evidence="2">Microtubule organizing center</location>
        <location evidence="2">Centrosome</location>
    </subcellularLocation>
    <subcellularLocation>
        <location evidence="3">Cytoplasm</location>
        <location evidence="3">Cytosol</location>
    </subcellularLocation>
</comment>
<organism evidence="18 19">
    <name type="scientific">Scomber scombrus</name>
    <name type="common">Atlantic mackerel</name>
    <name type="synonym">Scomber vernalis</name>
    <dbReference type="NCBI Taxonomy" id="13677"/>
    <lineage>
        <taxon>Eukaryota</taxon>
        <taxon>Metazoa</taxon>
        <taxon>Chordata</taxon>
        <taxon>Craniata</taxon>
        <taxon>Vertebrata</taxon>
        <taxon>Euteleostomi</taxon>
        <taxon>Actinopterygii</taxon>
        <taxon>Neopterygii</taxon>
        <taxon>Teleostei</taxon>
        <taxon>Neoteleostei</taxon>
        <taxon>Acanthomorphata</taxon>
        <taxon>Pelagiaria</taxon>
        <taxon>Scombriformes</taxon>
        <taxon>Scombridae</taxon>
        <taxon>Scomber</taxon>
    </lineage>
</organism>
<evidence type="ECO:0000313" key="18">
    <source>
        <dbReference type="EMBL" id="CAK6955994.1"/>
    </source>
</evidence>
<dbReference type="GO" id="GO:0036064">
    <property type="term" value="C:ciliary basal body"/>
    <property type="evidence" value="ECO:0007669"/>
    <property type="project" value="TreeGrafter"/>
</dbReference>
<name>A0AAV1NB10_SCOSC</name>
<dbReference type="Pfam" id="PF09744">
    <property type="entry name" value="RH1"/>
    <property type="match status" value="1"/>
</dbReference>
<dbReference type="GO" id="GO:0005829">
    <property type="term" value="C:cytosol"/>
    <property type="evidence" value="ECO:0007669"/>
    <property type="project" value="UniProtKB-SubCell"/>
</dbReference>
<feature type="domain" description="RH2" evidence="17">
    <location>
        <begin position="285"/>
        <end position="354"/>
    </location>
</feature>
<gene>
    <name evidence="18" type="ORF">FSCOSCO3_A002696</name>
</gene>
<proteinExistence type="inferred from homology"/>
<feature type="domain" description="RH1" evidence="16">
    <location>
        <begin position="3"/>
        <end position="97"/>
    </location>
</feature>
<evidence type="ECO:0000256" key="15">
    <source>
        <dbReference type="SAM" id="MobiDB-lite"/>
    </source>
</evidence>
<keyword evidence="6" id="KW-0653">Protein transport</keyword>
<comment type="caution">
    <text evidence="18">The sequence shown here is derived from an EMBL/GenBank/DDBJ whole genome shotgun (WGS) entry which is preliminary data.</text>
</comment>
<dbReference type="GO" id="GO:0031267">
    <property type="term" value="F:small GTPase binding"/>
    <property type="evidence" value="ECO:0007669"/>
    <property type="project" value="TreeGrafter"/>
</dbReference>
<evidence type="ECO:0000256" key="5">
    <source>
        <dbReference type="ARBA" id="ARBA00022490"/>
    </source>
</evidence>
<evidence type="ECO:0000256" key="1">
    <source>
        <dbReference type="ARBA" id="ARBA00004138"/>
    </source>
</evidence>
<dbReference type="EMBL" id="CAWUFR010000023">
    <property type="protein sequence ID" value="CAK6955994.1"/>
    <property type="molecule type" value="Genomic_DNA"/>
</dbReference>
<dbReference type="PROSITE" id="PS51776">
    <property type="entry name" value="RH1"/>
    <property type="match status" value="1"/>
</dbReference>
<dbReference type="InterPro" id="IPR034744">
    <property type="entry name" value="RH2"/>
</dbReference>
<evidence type="ECO:0000256" key="3">
    <source>
        <dbReference type="ARBA" id="ARBA00004514"/>
    </source>
</evidence>
<evidence type="ECO:0000256" key="12">
    <source>
        <dbReference type="ARBA" id="ARBA00040816"/>
    </source>
</evidence>
<evidence type="ECO:0000256" key="4">
    <source>
        <dbReference type="ARBA" id="ARBA00022448"/>
    </source>
</evidence>
<dbReference type="CDD" id="cd14445">
    <property type="entry name" value="RILP-like"/>
    <property type="match status" value="1"/>
</dbReference>
<keyword evidence="7 14" id="KW-0175">Coiled coil</keyword>
<dbReference type="InterPro" id="IPR034743">
    <property type="entry name" value="RH1"/>
</dbReference>
<feature type="region of interest" description="Disordered" evidence="15">
    <location>
        <begin position="320"/>
        <end position="348"/>
    </location>
</feature>
<evidence type="ECO:0000256" key="14">
    <source>
        <dbReference type="SAM" id="Coils"/>
    </source>
</evidence>
<evidence type="ECO:0000256" key="6">
    <source>
        <dbReference type="ARBA" id="ARBA00022927"/>
    </source>
</evidence>
<evidence type="ECO:0000256" key="2">
    <source>
        <dbReference type="ARBA" id="ARBA00004300"/>
    </source>
</evidence>
<protein>
    <recommendedName>
        <fullName evidence="12">RILP-like protein 1</fullName>
    </recommendedName>
    <alternativeName>
        <fullName evidence="13">Rab-interacting lysosomal-like protein 1</fullName>
    </alternativeName>
</protein>
<evidence type="ECO:0000256" key="10">
    <source>
        <dbReference type="ARBA" id="ARBA00023273"/>
    </source>
</evidence>
<dbReference type="GO" id="GO:0015031">
    <property type="term" value="P:protein transport"/>
    <property type="evidence" value="ECO:0007669"/>
    <property type="project" value="UniProtKB-KW"/>
</dbReference>
<evidence type="ECO:0000256" key="13">
    <source>
        <dbReference type="ARBA" id="ARBA00042424"/>
    </source>
</evidence>
<dbReference type="InterPro" id="IPR051241">
    <property type="entry name" value="DZIP_RILPL"/>
</dbReference>
<dbReference type="PANTHER" id="PTHR21502:SF6">
    <property type="entry name" value="RILP-LIKE PROTEIN 1"/>
    <property type="match status" value="1"/>
</dbReference>
<dbReference type="GO" id="GO:0005813">
    <property type="term" value="C:centrosome"/>
    <property type="evidence" value="ECO:0007669"/>
    <property type="project" value="UniProtKB-SubCell"/>
</dbReference>
<feature type="coiled-coil region" evidence="14">
    <location>
        <begin position="102"/>
        <end position="189"/>
    </location>
</feature>
<dbReference type="Pfam" id="PF11461">
    <property type="entry name" value="RILP"/>
    <property type="match status" value="1"/>
</dbReference>
<evidence type="ECO:0000256" key="7">
    <source>
        <dbReference type="ARBA" id="ARBA00023054"/>
    </source>
</evidence>
<evidence type="ECO:0000313" key="19">
    <source>
        <dbReference type="Proteomes" id="UP001314229"/>
    </source>
</evidence>
<reference evidence="18 19" key="1">
    <citation type="submission" date="2024-01" db="EMBL/GenBank/DDBJ databases">
        <authorList>
            <person name="Alioto T."/>
            <person name="Alioto T."/>
            <person name="Gomez Garrido J."/>
        </authorList>
    </citation>
    <scope>NUCLEOTIDE SEQUENCE [LARGE SCALE GENOMIC DNA]</scope>
</reference>
<keyword evidence="19" id="KW-1185">Reference proteome</keyword>
<dbReference type="AlphaFoldDB" id="A0AAV1NB10"/>
<dbReference type="GO" id="GO:0060271">
    <property type="term" value="P:cilium assembly"/>
    <property type="evidence" value="ECO:0007669"/>
    <property type="project" value="TreeGrafter"/>
</dbReference>
<dbReference type="PANTHER" id="PTHR21502">
    <property type="entry name" value="ZINC FINGER PROTEIN DZIP1"/>
    <property type="match status" value="1"/>
</dbReference>
<dbReference type="GO" id="GO:0051959">
    <property type="term" value="F:dynein light intermediate chain binding"/>
    <property type="evidence" value="ECO:0007669"/>
    <property type="project" value="TreeGrafter"/>
</dbReference>
<keyword evidence="10" id="KW-0966">Cell projection</keyword>
<evidence type="ECO:0000256" key="11">
    <source>
        <dbReference type="ARBA" id="ARBA00038318"/>
    </source>
</evidence>
<feature type="compositionally biased region" description="Low complexity" evidence="15">
    <location>
        <begin position="250"/>
        <end position="261"/>
    </location>
</feature>
<evidence type="ECO:0000256" key="8">
    <source>
        <dbReference type="ARBA" id="ARBA00023069"/>
    </source>
</evidence>
<keyword evidence="4" id="KW-0813">Transport</keyword>
<keyword evidence="8" id="KW-0969">Cilium</keyword>
<dbReference type="SUPFAM" id="SSF161256">
    <property type="entry name" value="RILP dimerisation region"/>
    <property type="match status" value="1"/>
</dbReference>
<dbReference type="Proteomes" id="UP001314229">
    <property type="component" value="Unassembled WGS sequence"/>
</dbReference>
<dbReference type="Gene3D" id="6.10.230.10">
    <property type="match status" value="1"/>
</dbReference>
<accession>A0AAV1NB10</accession>
<sequence length="397" mass="45601">MEDSGSALEKNVADLTVMDVYDIAAVVGQEFERIIDQYGCEALSRLMPKVVRVLEILEVMVSRSCISPETEELRLELDKLRLERIDRLEKEKKHRKELELVEDVWRGEAQDLLTQIAQLQEENKSLLTNMSIKDPMSEEDLQRHEGMTERERQVMKKLKEVVDKQRDEIRAKDRELTLKNEDIEALQQQQSRLMKINHDLRHKISVVEAQGKALIEQKVELEAGAQARGQEVTALRQEVTRLRERLQGDAPAQNNEEAQAQPPSPAEEALCEEEAGGLDPKDPNRPRFTLQELRDVLHERNELKAKVFLLQEELAYYKSEETEDEMVTPSPSPSPELRTRARSSAQPESGIKRLFSFFSRDKQRASQSSAQFDGSLGSWTGKDDVYTEQAQEALQHM</sequence>
<feature type="region of interest" description="Disordered" evidence="15">
    <location>
        <begin position="247"/>
        <end position="286"/>
    </location>
</feature>
<keyword evidence="5" id="KW-0963">Cytoplasm</keyword>
<keyword evidence="9" id="KW-0206">Cytoskeleton</keyword>
<evidence type="ECO:0000259" key="17">
    <source>
        <dbReference type="PROSITE" id="PS51777"/>
    </source>
</evidence>
<dbReference type="InterPro" id="IPR021563">
    <property type="entry name" value="RILP_dimer"/>
</dbReference>
<dbReference type="PROSITE" id="PS51777">
    <property type="entry name" value="RH2"/>
    <property type="match status" value="1"/>
</dbReference>
<evidence type="ECO:0000256" key="9">
    <source>
        <dbReference type="ARBA" id="ARBA00023212"/>
    </source>
</evidence>